<comment type="caution">
    <text evidence="1">The sequence shown here is derived from an EMBL/GenBank/DDBJ whole genome shotgun (WGS) entry which is preliminary data.</text>
</comment>
<name>A0ABP2T3W3_9LEPT</name>
<gene>
    <name evidence="1" type="ORF">LEP1GSC035_3462</name>
</gene>
<protein>
    <submittedName>
        <fullName evidence="1">Uncharacterized protein</fullName>
    </submittedName>
</protein>
<accession>A0ABP2T3W3</accession>
<organism evidence="1 2">
    <name type="scientific">Leptospira noguchii str. 2007001578</name>
    <dbReference type="NCBI Taxonomy" id="1049974"/>
    <lineage>
        <taxon>Bacteria</taxon>
        <taxon>Pseudomonadati</taxon>
        <taxon>Spirochaetota</taxon>
        <taxon>Spirochaetia</taxon>
        <taxon>Leptospirales</taxon>
        <taxon>Leptospiraceae</taxon>
        <taxon>Leptospira</taxon>
    </lineage>
</organism>
<sequence length="67" mass="8271">MKQIEEIKKNILRIALQKKENYSFFFHKTLLGFVVNDLQSDLKRFRKKRFAEFNFDSKILFNLWGWL</sequence>
<keyword evidence="2" id="KW-1185">Reference proteome</keyword>
<dbReference type="Proteomes" id="UP000012099">
    <property type="component" value="Unassembled WGS sequence"/>
</dbReference>
<evidence type="ECO:0000313" key="2">
    <source>
        <dbReference type="Proteomes" id="UP000012099"/>
    </source>
</evidence>
<reference evidence="1 2" key="1">
    <citation type="submission" date="2013-01" db="EMBL/GenBank/DDBJ databases">
        <authorList>
            <person name="Harkins D.M."/>
            <person name="Durkin A.S."/>
            <person name="Brinkac L.M."/>
            <person name="Haft D.H."/>
            <person name="Selengut J.D."/>
            <person name="Sanka R."/>
            <person name="DePew J."/>
            <person name="Purushe J."/>
            <person name="Whelen A.C."/>
            <person name="Vinetz J.M."/>
            <person name="Sutton G.G."/>
            <person name="Nierman W.C."/>
            <person name="Fouts D.E."/>
        </authorList>
    </citation>
    <scope>NUCLEOTIDE SEQUENCE [LARGE SCALE GENOMIC DNA]</scope>
    <source>
        <strain evidence="1 2">2007001578</strain>
    </source>
</reference>
<evidence type="ECO:0000313" key="1">
    <source>
        <dbReference type="EMBL" id="EMM98817.1"/>
    </source>
</evidence>
<dbReference type="EMBL" id="AHMH02000142">
    <property type="protein sequence ID" value="EMM98817.1"/>
    <property type="molecule type" value="Genomic_DNA"/>
</dbReference>
<proteinExistence type="predicted"/>